<dbReference type="Gene3D" id="2.60.40.1180">
    <property type="entry name" value="Golgi alpha-mannosidase II"/>
    <property type="match status" value="1"/>
</dbReference>
<dbReference type="SMART" id="SM00642">
    <property type="entry name" value="Aamy"/>
    <property type="match status" value="1"/>
</dbReference>
<dbReference type="InterPro" id="IPR013783">
    <property type="entry name" value="Ig-like_fold"/>
</dbReference>
<dbReference type="AlphaFoldDB" id="A0A9W6D0L6"/>
<dbReference type="SUPFAM" id="SSF51445">
    <property type="entry name" value="(Trans)glycosidases"/>
    <property type="match status" value="1"/>
</dbReference>
<dbReference type="InterPro" id="IPR044505">
    <property type="entry name" value="GlgX_Isoamylase_N_E_set"/>
</dbReference>
<dbReference type="SUPFAM" id="SSF81296">
    <property type="entry name" value="E set domains"/>
    <property type="match status" value="1"/>
</dbReference>
<dbReference type="SUPFAM" id="SSF51011">
    <property type="entry name" value="Glycosyl hydrolase domain"/>
    <property type="match status" value="1"/>
</dbReference>
<dbReference type="PANTHER" id="PTHR43002">
    <property type="entry name" value="GLYCOGEN DEBRANCHING ENZYME"/>
    <property type="match status" value="1"/>
</dbReference>
<evidence type="ECO:0000256" key="1">
    <source>
        <dbReference type="ARBA" id="ARBA00008061"/>
    </source>
</evidence>
<dbReference type="GO" id="GO:0004135">
    <property type="term" value="F:amylo-alpha-1,6-glucosidase activity"/>
    <property type="evidence" value="ECO:0007669"/>
    <property type="project" value="InterPro"/>
</dbReference>
<feature type="compositionally biased region" description="Basic and acidic residues" evidence="2">
    <location>
        <begin position="648"/>
        <end position="668"/>
    </location>
</feature>
<proteinExistence type="inferred from homology"/>
<feature type="domain" description="Glycosyl hydrolase family 13 catalytic" evidence="3">
    <location>
        <begin position="135"/>
        <end position="556"/>
    </location>
</feature>
<dbReference type="Gene3D" id="3.20.20.80">
    <property type="entry name" value="Glycosidases"/>
    <property type="match status" value="1"/>
</dbReference>
<evidence type="ECO:0000313" key="5">
    <source>
        <dbReference type="Proteomes" id="UP001144396"/>
    </source>
</evidence>
<dbReference type="Proteomes" id="UP001144396">
    <property type="component" value="Unassembled WGS sequence"/>
</dbReference>
<dbReference type="Gene3D" id="2.60.40.10">
    <property type="entry name" value="Immunoglobulins"/>
    <property type="match status" value="1"/>
</dbReference>
<comment type="caution">
    <text evidence="4">The sequence shown here is derived from an EMBL/GenBank/DDBJ whole genome shotgun (WGS) entry which is preliminary data.</text>
</comment>
<evidence type="ECO:0000256" key="2">
    <source>
        <dbReference type="SAM" id="MobiDB-lite"/>
    </source>
</evidence>
<dbReference type="CDD" id="cd11326">
    <property type="entry name" value="AmyAc_Glg_debranch"/>
    <property type="match status" value="1"/>
</dbReference>
<dbReference type="InterPro" id="IPR006047">
    <property type="entry name" value="GH13_cat_dom"/>
</dbReference>
<dbReference type="GO" id="GO:0005980">
    <property type="term" value="P:glycogen catabolic process"/>
    <property type="evidence" value="ECO:0007669"/>
    <property type="project" value="InterPro"/>
</dbReference>
<dbReference type="InterPro" id="IPR013780">
    <property type="entry name" value="Glyco_hydro_b"/>
</dbReference>
<dbReference type="NCBIfam" id="TIGR02100">
    <property type="entry name" value="glgX_debranch"/>
    <property type="match status" value="1"/>
</dbReference>
<dbReference type="CDD" id="cd02856">
    <property type="entry name" value="E_set_GDE_Isoamylase_N"/>
    <property type="match status" value="1"/>
</dbReference>
<dbReference type="InterPro" id="IPR014756">
    <property type="entry name" value="Ig_E-set"/>
</dbReference>
<evidence type="ECO:0000313" key="4">
    <source>
        <dbReference type="EMBL" id="GLI28689.1"/>
    </source>
</evidence>
<sequence length="680" mass="75452">MTSGDALRDLGVRATAEGGRLRVWSHSATSMRCEVFEASDATWSIATIEMTRDAHAVWTADSPELRPGRLYALRADGPKGPNHAFDPLRRLLDPYARGLVRVPGDGWRSAVVDGGFDWGASTKPRVPMDHTVLYELHVRGFSRRNPDVPPELRGTYAGLAHESSIAYLQHLGATTVELLPVHAFVPEQRLLTQGLTNYWGYNTLGFFAPHAAYASPAAQAAGPDAVLREFKGMVKLLHEAGLEVVLDVVYNHTAEEGPNGPVHHLRGIDNAGYYRQDAHGAYVDSTGCGNTVYYGGRAPVRLALDSMRYWAEAVGVDGFRLDLATSLGRGDHGGYSADHPLLRGMLDDPVIGASKLIAEPWDVGWGGWQTGNFPDGFSEWNDGYRDRVRDFWLGDLRRQRRREQVTGIGPLADSIAGSAHTFAAERGPLASLNFVTAHDGFTLADLTAYDVKHNLGNGEDNRDGSNDNRSYNHGVEGPTDDEAVLADRRRSMRNLLGTLLLSAGVPMLTAGDEWGRSQRGNNNAYCQDGELTWLDWEREPWEDDLLRVARHLIRLRRENPALRPVRYGRIGETTPGATQMDWYNVRGEPMSAHDWEDPKRRTLQYLAASTPETEPFNRVLLVLHGRDRGTRVTLPAHEGVEGYTRLWDSSRDTPSRQVSERRPGDPVRVRPASIQVFRAH</sequence>
<feature type="region of interest" description="Disordered" evidence="2">
    <location>
        <begin position="647"/>
        <end position="669"/>
    </location>
</feature>
<evidence type="ECO:0000259" key="3">
    <source>
        <dbReference type="SMART" id="SM00642"/>
    </source>
</evidence>
<keyword evidence="5" id="KW-1185">Reference proteome</keyword>
<feature type="region of interest" description="Disordered" evidence="2">
    <location>
        <begin position="456"/>
        <end position="480"/>
    </location>
</feature>
<name>A0A9W6D0L6_9MICO</name>
<dbReference type="InterPro" id="IPR011837">
    <property type="entry name" value="Glycogen_debranch_GlgX"/>
</dbReference>
<dbReference type="EMBL" id="BSDP01000001">
    <property type="protein sequence ID" value="GLI28689.1"/>
    <property type="molecule type" value="Genomic_DNA"/>
</dbReference>
<gene>
    <name evidence="4" type="ORF">ARHIZOSPH14_29310</name>
</gene>
<accession>A0A9W6D0L6</accession>
<dbReference type="InterPro" id="IPR017853">
    <property type="entry name" value="GH"/>
</dbReference>
<organism evidence="4 5">
    <name type="scientific">Agromyces rhizosphaerae</name>
    <dbReference type="NCBI Taxonomy" id="88374"/>
    <lineage>
        <taxon>Bacteria</taxon>
        <taxon>Bacillati</taxon>
        <taxon>Actinomycetota</taxon>
        <taxon>Actinomycetes</taxon>
        <taxon>Micrococcales</taxon>
        <taxon>Microbacteriaceae</taxon>
        <taxon>Agromyces</taxon>
    </lineage>
</organism>
<dbReference type="RefSeq" id="WP_281886283.1">
    <property type="nucleotide sequence ID" value="NZ_BSDP01000001.1"/>
</dbReference>
<comment type="similarity">
    <text evidence="1">Belongs to the glycosyl hydrolase 13 family.</text>
</comment>
<protein>
    <submittedName>
        <fullName evidence="4">Glycogen operon protein GlgX homolog</fullName>
    </submittedName>
</protein>
<reference evidence="4" key="1">
    <citation type="submission" date="2022-12" db="EMBL/GenBank/DDBJ databases">
        <title>Reference genome sequencing for broad-spectrum identification of bacterial and archaeal isolates by mass spectrometry.</title>
        <authorList>
            <person name="Sekiguchi Y."/>
            <person name="Tourlousse D.M."/>
        </authorList>
    </citation>
    <scope>NUCLEOTIDE SEQUENCE</scope>
    <source>
        <strain evidence="4">14</strain>
    </source>
</reference>